<dbReference type="EMBL" id="PEXV01000048">
    <property type="protein sequence ID" value="PIS41787.1"/>
    <property type="molecule type" value="Genomic_DNA"/>
</dbReference>
<dbReference type="InterPro" id="IPR003395">
    <property type="entry name" value="RecF/RecN/SMC_N"/>
</dbReference>
<comment type="caution">
    <text evidence="4">The sequence shown here is derived from an EMBL/GenBank/DDBJ whole genome shotgun (WGS) entry which is preliminary data.</text>
</comment>
<gene>
    <name evidence="4" type="ORF">COT25_01205</name>
</gene>
<feature type="domain" description="RecF/RecN/SMC N-terminal" evidence="3">
    <location>
        <begin position="152"/>
        <end position="450"/>
    </location>
</feature>
<feature type="compositionally biased region" description="Acidic residues" evidence="2">
    <location>
        <begin position="320"/>
        <end position="337"/>
    </location>
</feature>
<keyword evidence="1" id="KW-0175">Coiled coil</keyword>
<dbReference type="Pfam" id="PF02463">
    <property type="entry name" value="SMC_N"/>
    <property type="match status" value="1"/>
</dbReference>
<organism evidence="4 5">
    <name type="scientific">Candidatus Kerfeldbacteria bacterium CG08_land_8_20_14_0_20_42_7</name>
    <dbReference type="NCBI Taxonomy" id="2014245"/>
    <lineage>
        <taxon>Bacteria</taxon>
        <taxon>Candidatus Kerfeldiibacteriota</taxon>
    </lineage>
</organism>
<dbReference type="PANTHER" id="PTHR43977">
    <property type="entry name" value="STRUCTURAL MAINTENANCE OF CHROMOSOMES PROTEIN 3"/>
    <property type="match status" value="1"/>
</dbReference>
<dbReference type="Gene3D" id="3.40.50.300">
    <property type="entry name" value="P-loop containing nucleotide triphosphate hydrolases"/>
    <property type="match status" value="1"/>
</dbReference>
<proteinExistence type="predicted"/>
<evidence type="ECO:0000259" key="3">
    <source>
        <dbReference type="Pfam" id="PF02463"/>
    </source>
</evidence>
<evidence type="ECO:0000256" key="2">
    <source>
        <dbReference type="SAM" id="MobiDB-lite"/>
    </source>
</evidence>
<evidence type="ECO:0000313" key="4">
    <source>
        <dbReference type="EMBL" id="PIS41787.1"/>
    </source>
</evidence>
<evidence type="ECO:0000313" key="5">
    <source>
        <dbReference type="Proteomes" id="UP000228711"/>
    </source>
</evidence>
<dbReference type="Proteomes" id="UP000228711">
    <property type="component" value="Unassembled WGS sequence"/>
</dbReference>
<evidence type="ECO:0000256" key="1">
    <source>
        <dbReference type="SAM" id="Coils"/>
    </source>
</evidence>
<feature type="coiled-coil region" evidence="1">
    <location>
        <begin position="68"/>
        <end position="197"/>
    </location>
</feature>
<name>A0A2H0YTH4_9BACT</name>
<accession>A0A2H0YTH4</accession>
<sequence length="470" mass="53304">VLSRLLKAEQPDHFISLRDEVQIFHDELKSIVHKVSHTRDQESVQKLTRLEATLNEVVVGKRQLVAQENRIASDARILEDRIERLSDEQADLASELSGVERELDEAKASGDTRNDVLDSQEQDLAKKIQHSDEEIARARTEIQKFNEQEQEKKNKLVELQRNFAHIGEQLSEVIRSMNQYAVDIARLETRSEDLDREMRQEMPSEVIEHIKATDPEGIDRGEVYGKILQYKKQLEMIGGIDPQVTSEYEDTKQRYDFLSHQLEDLRAAIADLEKAIEELERTIKEQFTDAFQRINKEFGVYFKKLFGGGKATLELLKEEITEDTDEEDEGVDDEAEEEAPKKRGEKVVTGISIFATPPGKKLKSVGSLSGGERALTSIALICAIISNNPSPFVVLDEVDAALDEANSERFASIINELSRRTQFITITHNRATMEHSVILYGVTMGDDGISKLLSVNVEHAEEIIKQHGNR</sequence>
<feature type="coiled-coil region" evidence="1">
    <location>
        <begin position="248"/>
        <end position="289"/>
    </location>
</feature>
<dbReference type="AlphaFoldDB" id="A0A2H0YTH4"/>
<dbReference type="SUPFAM" id="SSF52540">
    <property type="entry name" value="P-loop containing nucleoside triphosphate hydrolases"/>
    <property type="match status" value="1"/>
</dbReference>
<feature type="non-terminal residue" evidence="4">
    <location>
        <position position="1"/>
    </location>
</feature>
<feature type="region of interest" description="Disordered" evidence="2">
    <location>
        <begin position="320"/>
        <end position="343"/>
    </location>
</feature>
<protein>
    <recommendedName>
        <fullName evidence="3">RecF/RecN/SMC N-terminal domain-containing protein</fullName>
    </recommendedName>
</protein>
<dbReference type="InterPro" id="IPR027417">
    <property type="entry name" value="P-loop_NTPase"/>
</dbReference>
<reference evidence="5" key="1">
    <citation type="submission" date="2017-09" db="EMBL/GenBank/DDBJ databases">
        <title>Depth-based differentiation of microbial function through sediment-hosted aquifers and enrichment of novel symbionts in the deep terrestrial subsurface.</title>
        <authorList>
            <person name="Probst A.J."/>
            <person name="Ladd B."/>
            <person name="Jarett J.K."/>
            <person name="Geller-Mcgrath D.E."/>
            <person name="Sieber C.M.K."/>
            <person name="Emerson J.B."/>
            <person name="Anantharaman K."/>
            <person name="Thomas B.C."/>
            <person name="Malmstrom R."/>
            <person name="Stieglmeier M."/>
            <person name="Klingl A."/>
            <person name="Woyke T."/>
            <person name="Ryan C.M."/>
            <person name="Banfield J.F."/>
        </authorList>
    </citation>
    <scope>NUCLEOTIDE SEQUENCE [LARGE SCALE GENOMIC DNA]</scope>
</reference>